<dbReference type="GO" id="GO:0016020">
    <property type="term" value="C:membrane"/>
    <property type="evidence" value="ECO:0007669"/>
    <property type="project" value="UniProtKB-SubCell"/>
</dbReference>
<evidence type="ECO:0000256" key="7">
    <source>
        <dbReference type="SAM" id="Phobius"/>
    </source>
</evidence>
<evidence type="ECO:0000313" key="9">
    <source>
        <dbReference type="EMBL" id="TKW50440.1"/>
    </source>
</evidence>
<evidence type="ECO:0000313" key="10">
    <source>
        <dbReference type="Proteomes" id="UP000310108"/>
    </source>
</evidence>
<reference evidence="9 10" key="1">
    <citation type="journal article" date="2019" name="PLoS ONE">
        <title>Comparative genome analysis indicates high evolutionary potential of pathogenicity genes in Colletotrichum tanaceti.</title>
        <authorList>
            <person name="Lelwala R.V."/>
            <person name="Korhonen P.K."/>
            <person name="Young N.D."/>
            <person name="Scott J.B."/>
            <person name="Ades P.A."/>
            <person name="Gasser R.B."/>
            <person name="Taylor P.W.J."/>
        </authorList>
    </citation>
    <scope>NUCLEOTIDE SEQUENCE [LARGE SCALE GENOMIC DNA]</scope>
    <source>
        <strain evidence="9">BRIP57314</strain>
    </source>
</reference>
<feature type="transmembrane region" description="Helical" evidence="7">
    <location>
        <begin position="203"/>
        <end position="225"/>
    </location>
</feature>
<dbReference type="InterPro" id="IPR049326">
    <property type="entry name" value="Rhodopsin_dom_fungi"/>
</dbReference>
<evidence type="ECO:0000256" key="6">
    <source>
        <dbReference type="SAM" id="MobiDB-lite"/>
    </source>
</evidence>
<evidence type="ECO:0000256" key="2">
    <source>
        <dbReference type="ARBA" id="ARBA00022692"/>
    </source>
</evidence>
<feature type="transmembrane region" description="Helical" evidence="7">
    <location>
        <begin position="169"/>
        <end position="191"/>
    </location>
</feature>
<dbReference type="Proteomes" id="UP000310108">
    <property type="component" value="Unassembled WGS sequence"/>
</dbReference>
<feature type="transmembrane region" description="Helical" evidence="7">
    <location>
        <begin position="83"/>
        <end position="108"/>
    </location>
</feature>
<comment type="similarity">
    <text evidence="5">Belongs to the SAT4 family.</text>
</comment>
<feature type="transmembrane region" description="Helical" evidence="7">
    <location>
        <begin position="120"/>
        <end position="141"/>
    </location>
</feature>
<keyword evidence="4 7" id="KW-0472">Membrane</keyword>
<dbReference type="EMBL" id="PJEX01000397">
    <property type="protein sequence ID" value="TKW50440.1"/>
    <property type="molecule type" value="Genomic_DNA"/>
</dbReference>
<protein>
    <recommendedName>
        <fullName evidence="8">Rhodopsin domain-containing protein</fullName>
    </recommendedName>
</protein>
<evidence type="ECO:0000259" key="8">
    <source>
        <dbReference type="Pfam" id="PF20684"/>
    </source>
</evidence>
<dbReference type="AlphaFoldDB" id="A0A4U6X4V9"/>
<feature type="transmembrane region" description="Helical" evidence="7">
    <location>
        <begin position="12"/>
        <end position="30"/>
    </location>
</feature>
<feature type="domain" description="Rhodopsin" evidence="8">
    <location>
        <begin position="26"/>
        <end position="266"/>
    </location>
</feature>
<keyword evidence="3 7" id="KW-1133">Transmembrane helix</keyword>
<proteinExistence type="inferred from homology"/>
<accession>A0A4U6X4V9</accession>
<dbReference type="InterPro" id="IPR052337">
    <property type="entry name" value="SAT4-like"/>
</dbReference>
<dbReference type="Pfam" id="PF20684">
    <property type="entry name" value="Fung_rhodopsin"/>
    <property type="match status" value="1"/>
</dbReference>
<dbReference type="OrthoDB" id="3936451at2759"/>
<keyword evidence="10" id="KW-1185">Reference proteome</keyword>
<feature type="transmembrane region" description="Helical" evidence="7">
    <location>
        <begin position="237"/>
        <end position="257"/>
    </location>
</feature>
<gene>
    <name evidence="9" type="ORF">CTA1_9451</name>
</gene>
<organism evidence="9 10">
    <name type="scientific">Colletotrichum tanaceti</name>
    <dbReference type="NCBI Taxonomy" id="1306861"/>
    <lineage>
        <taxon>Eukaryota</taxon>
        <taxon>Fungi</taxon>
        <taxon>Dikarya</taxon>
        <taxon>Ascomycota</taxon>
        <taxon>Pezizomycotina</taxon>
        <taxon>Sordariomycetes</taxon>
        <taxon>Hypocreomycetidae</taxon>
        <taxon>Glomerellales</taxon>
        <taxon>Glomerellaceae</taxon>
        <taxon>Colletotrichum</taxon>
        <taxon>Colletotrichum destructivum species complex</taxon>
    </lineage>
</organism>
<dbReference type="PANTHER" id="PTHR33048:SF31">
    <property type="entry name" value="INTEGRAL MEMBRANE PROTEIN"/>
    <property type="match status" value="1"/>
</dbReference>
<evidence type="ECO:0000256" key="3">
    <source>
        <dbReference type="ARBA" id="ARBA00022989"/>
    </source>
</evidence>
<evidence type="ECO:0000256" key="4">
    <source>
        <dbReference type="ARBA" id="ARBA00023136"/>
    </source>
</evidence>
<dbReference type="PANTHER" id="PTHR33048">
    <property type="entry name" value="PTH11-LIKE INTEGRAL MEMBRANE PROTEIN (AFU_ORTHOLOGUE AFUA_5G11245)"/>
    <property type="match status" value="1"/>
</dbReference>
<evidence type="ECO:0000256" key="1">
    <source>
        <dbReference type="ARBA" id="ARBA00004141"/>
    </source>
</evidence>
<name>A0A4U6X4V9_9PEZI</name>
<feature type="region of interest" description="Disordered" evidence="6">
    <location>
        <begin position="307"/>
        <end position="347"/>
    </location>
</feature>
<comment type="caution">
    <text evidence="9">The sequence shown here is derived from an EMBL/GenBank/DDBJ whole genome shotgun (WGS) entry which is preliminary data.</text>
</comment>
<evidence type="ECO:0000256" key="5">
    <source>
        <dbReference type="ARBA" id="ARBA00038359"/>
    </source>
</evidence>
<feature type="transmembrane region" description="Helical" evidence="7">
    <location>
        <begin position="42"/>
        <end position="63"/>
    </location>
</feature>
<comment type="subcellular location">
    <subcellularLocation>
        <location evidence="1">Membrane</location>
        <topology evidence="1">Multi-pass membrane protein</topology>
    </subcellularLocation>
</comment>
<sequence>MGAATSRDMAAAVLVPLPFNLVTMVLRFWIRTQRKAWGPDDWAMVATIPVWAVSQVGLIGMAWSGVGQLDSTLSADQVANSYFWFYVFQEFWCFTLVALKWSLGFTLLRIGNGQRWVQVVIYSCLALVTVCTGGTGMYLFFRCSPVEKNWLLAIQGTCQAREIQTALSFLVAAVSISTDWIFAIMPFALIWKLQMANKVKASVIGLLGLGIFASIAPIVRLNYLLLLNDDKKFLQGLSVILAWAQAEVGIGMLVANLPACRPLLERALARLASFTSSKNKSARDPAAAVAKNSYLELGERDATKVNASAGAGAGGSRSGVETRVYGRDLGGGDASSESLPDDDSQKRIVSRTGFGAIRVQRDFDMAVEKKPGDSLV</sequence>
<keyword evidence="2 7" id="KW-0812">Transmembrane</keyword>